<evidence type="ECO:0000313" key="1">
    <source>
        <dbReference type="EMBL" id="EKT4443988.1"/>
    </source>
</evidence>
<evidence type="ECO:0000313" key="2">
    <source>
        <dbReference type="Proteomes" id="UP001214521"/>
    </source>
</evidence>
<name>A0AAI9G2E6_STEMA</name>
<accession>A0AAI9G2E6</accession>
<sequence length="88" mass="9937">MSIQRYEMGRHPYDSDISMIFDDHGNFVRYTDHSAEIARLRAEADALRVDAERYRFLRSGGCGATLRFHNSNPANRDDVVDAAMGADA</sequence>
<dbReference type="EMBL" id="ABLOMU010000136">
    <property type="protein sequence ID" value="EKT4443988.1"/>
    <property type="molecule type" value="Genomic_DNA"/>
</dbReference>
<reference evidence="1" key="1">
    <citation type="submission" date="2022-07" db="EMBL/GenBank/DDBJ databases">
        <authorList>
            <consortium name="Clinical and Environmental Microbiology Branch: Whole genome sequencing antimicrobial resistance pathogens in the healthcare setting"/>
        </authorList>
    </citation>
    <scope>NUCLEOTIDE SEQUENCE</scope>
    <source>
        <strain evidence="1">Stenotrophomonas_maltophilia_2021CK-00905</strain>
    </source>
</reference>
<dbReference type="AlphaFoldDB" id="A0AAI9G2E6"/>
<organism evidence="1 2">
    <name type="scientific">Stenotrophomonas maltophilia</name>
    <name type="common">Pseudomonas maltophilia</name>
    <name type="synonym">Xanthomonas maltophilia</name>
    <dbReference type="NCBI Taxonomy" id="40324"/>
    <lineage>
        <taxon>Bacteria</taxon>
        <taxon>Pseudomonadati</taxon>
        <taxon>Pseudomonadota</taxon>
        <taxon>Gammaproteobacteria</taxon>
        <taxon>Lysobacterales</taxon>
        <taxon>Lysobacteraceae</taxon>
        <taxon>Stenotrophomonas</taxon>
        <taxon>Stenotrophomonas maltophilia group</taxon>
    </lineage>
</organism>
<comment type="caution">
    <text evidence="1">The sequence shown here is derived from an EMBL/GenBank/DDBJ whole genome shotgun (WGS) entry which is preliminary data.</text>
</comment>
<dbReference type="Proteomes" id="UP001214521">
    <property type="component" value="Unassembled WGS sequence"/>
</dbReference>
<gene>
    <name evidence="1" type="ORF">QEK83_004700</name>
</gene>
<proteinExistence type="predicted"/>
<protein>
    <submittedName>
        <fullName evidence="1">Uncharacterized protein</fullName>
    </submittedName>
</protein>
<dbReference type="RefSeq" id="WP_164158742.1">
    <property type="nucleotide sequence ID" value="NZ_VKQR01000028.1"/>
</dbReference>